<protein>
    <recommendedName>
        <fullName evidence="5">TPR domain-containing protein</fullName>
    </recommendedName>
</protein>
<name>A0A2C5ZJQ7_9HYPO</name>
<accession>A0A2C5ZJQ7</accession>
<dbReference type="GO" id="GO:0051787">
    <property type="term" value="F:misfolded protein binding"/>
    <property type="evidence" value="ECO:0007669"/>
    <property type="project" value="TreeGrafter"/>
</dbReference>
<keyword evidence="2" id="KW-1133">Transmembrane helix</keyword>
<evidence type="ECO:0000256" key="1">
    <source>
        <dbReference type="SAM" id="MobiDB-lite"/>
    </source>
</evidence>
<dbReference type="Proteomes" id="UP000224854">
    <property type="component" value="Unassembled WGS sequence"/>
</dbReference>
<dbReference type="SUPFAM" id="SSF48452">
    <property type="entry name" value="TPR-like"/>
    <property type="match status" value="1"/>
</dbReference>
<dbReference type="GO" id="GO:0006515">
    <property type="term" value="P:protein quality control for misfolded or incompletely synthesized proteins"/>
    <property type="evidence" value="ECO:0007669"/>
    <property type="project" value="TreeGrafter"/>
</dbReference>
<dbReference type="InterPro" id="IPR011990">
    <property type="entry name" value="TPR-like_helical_dom_sf"/>
</dbReference>
<dbReference type="CDD" id="cd24145">
    <property type="entry name" value="Mgr3-like"/>
    <property type="match status" value="1"/>
</dbReference>
<evidence type="ECO:0000313" key="4">
    <source>
        <dbReference type="Proteomes" id="UP000224854"/>
    </source>
</evidence>
<organism evidence="3 4">
    <name type="scientific">Ophiocordyceps australis</name>
    <dbReference type="NCBI Taxonomy" id="1399860"/>
    <lineage>
        <taxon>Eukaryota</taxon>
        <taxon>Fungi</taxon>
        <taxon>Dikarya</taxon>
        <taxon>Ascomycota</taxon>
        <taxon>Pezizomycotina</taxon>
        <taxon>Sordariomycetes</taxon>
        <taxon>Hypocreomycetidae</taxon>
        <taxon>Hypocreales</taxon>
        <taxon>Ophiocordycipitaceae</taxon>
        <taxon>Ophiocordyceps</taxon>
    </lineage>
</organism>
<dbReference type="EMBL" id="NJEU01000132">
    <property type="protein sequence ID" value="PHH81277.1"/>
    <property type="molecule type" value="Genomic_DNA"/>
</dbReference>
<dbReference type="InterPro" id="IPR040201">
    <property type="entry name" value="Mrg3-like"/>
</dbReference>
<sequence length="475" mass="52417">MPAAVAPGYLQARRESSANEPASNKQPASAKKPANINPKPGYTFLQALGISIVNSFRNLGLAISPRGIRSAYNDLPFFTSLLLIALVLTFAIGAYALHSYLTMFYGPNFSQFPDPVANTLRRAIYCTKIKPDPELALRYYKKAMQQCVDLDLDPFSDPVLGIRIYVAQWLESIQNFEPAVDVLESVLKDCKRWIAVMEQSVEQGKVDNMGRLVQPDAKPDPVGEASDDPPVPPESLWRKRERLLAKAIGTSVKLGALYADEHVMEPEKSHLHLVWAVETALKEFQRRHTQGTKPGEEDWLSPQELGGSMESLAHDYERTSQFHLAIPLLMQALRLCDSPCHRAVIMNNLSAVFAQQPIFSPLQPPAPSSTVEGLAQTTAPTSRKECFESAENWAQNALDHARDVKGEERTAECDEACAVALCNLADVAAMLGKSDVARAKYRECIEMSAKMDFKQGVKHAQEGLAKLTSTPAIKV</sequence>
<dbReference type="PANTHER" id="PTHR28142:SF1">
    <property type="entry name" value="MITOCHONDRIAL INNER MEMBRANE I-AAA PROTEASE SUPERCOMPLEX SUBUNIT MGR3-RELATED"/>
    <property type="match status" value="1"/>
</dbReference>
<reference evidence="3 4" key="1">
    <citation type="submission" date="2017-06" db="EMBL/GenBank/DDBJ databases">
        <title>Ant-infecting Ophiocordyceps genomes reveal a high diversity of potential behavioral manipulation genes and a possible major role for enterotoxins.</title>
        <authorList>
            <person name="De Bekker C."/>
            <person name="Evans H.C."/>
            <person name="Brachmann A."/>
            <person name="Hughes D.P."/>
        </authorList>
    </citation>
    <scope>NUCLEOTIDE SEQUENCE [LARGE SCALE GENOMIC DNA]</scope>
    <source>
        <strain evidence="3 4">1348a</strain>
    </source>
</reference>
<feature type="region of interest" description="Disordered" evidence="1">
    <location>
        <begin position="211"/>
        <end position="235"/>
    </location>
</feature>
<evidence type="ECO:0008006" key="5">
    <source>
        <dbReference type="Google" id="ProtNLM"/>
    </source>
</evidence>
<dbReference type="GO" id="GO:0031942">
    <property type="term" value="C:i-AAA complex"/>
    <property type="evidence" value="ECO:0007669"/>
    <property type="project" value="TreeGrafter"/>
</dbReference>
<comment type="caution">
    <text evidence="3">The sequence shown here is derived from an EMBL/GenBank/DDBJ whole genome shotgun (WGS) entry which is preliminary data.</text>
</comment>
<gene>
    <name evidence="3" type="ORF">CDD82_1143</name>
</gene>
<dbReference type="PANTHER" id="PTHR28142">
    <property type="entry name" value="MITOCHONDRIAL INNER MEMBRANE I-AAA PROTEASE SUPERCOMPLEX SUBUNIT MGR3-RELATED"/>
    <property type="match status" value="1"/>
</dbReference>
<keyword evidence="2" id="KW-0812">Transmembrane</keyword>
<keyword evidence="4" id="KW-1185">Reference proteome</keyword>
<dbReference type="Gene3D" id="1.25.40.10">
    <property type="entry name" value="Tetratricopeptide repeat domain"/>
    <property type="match status" value="1"/>
</dbReference>
<keyword evidence="2" id="KW-0472">Membrane</keyword>
<feature type="region of interest" description="Disordered" evidence="1">
    <location>
        <begin position="1"/>
        <end position="35"/>
    </location>
</feature>
<evidence type="ECO:0000256" key="2">
    <source>
        <dbReference type="SAM" id="Phobius"/>
    </source>
</evidence>
<dbReference type="AlphaFoldDB" id="A0A2C5ZJQ7"/>
<feature type="compositionally biased region" description="Polar residues" evidence="1">
    <location>
        <begin position="18"/>
        <end position="27"/>
    </location>
</feature>
<dbReference type="OrthoDB" id="10050400at2759"/>
<feature type="transmembrane region" description="Helical" evidence="2">
    <location>
        <begin position="75"/>
        <end position="97"/>
    </location>
</feature>
<evidence type="ECO:0000313" key="3">
    <source>
        <dbReference type="EMBL" id="PHH81277.1"/>
    </source>
</evidence>
<proteinExistence type="predicted"/>